<dbReference type="InterPro" id="IPR053144">
    <property type="entry name" value="Acetyltransferase_Butenolide"/>
</dbReference>
<dbReference type="AlphaFoldDB" id="A0A1N6UPJ7"/>
<dbReference type="PROSITE" id="PS51186">
    <property type="entry name" value="GNAT"/>
    <property type="match status" value="1"/>
</dbReference>
<dbReference type="EMBL" id="FTNF01000003">
    <property type="protein sequence ID" value="SIQ67598.1"/>
    <property type="molecule type" value="Genomic_DNA"/>
</dbReference>
<organism evidence="2 3">
    <name type="scientific">Micromonospora avicenniae</name>
    <dbReference type="NCBI Taxonomy" id="1198245"/>
    <lineage>
        <taxon>Bacteria</taxon>
        <taxon>Bacillati</taxon>
        <taxon>Actinomycetota</taxon>
        <taxon>Actinomycetes</taxon>
        <taxon>Micromonosporales</taxon>
        <taxon>Micromonosporaceae</taxon>
        <taxon>Micromonospora</taxon>
    </lineage>
</organism>
<dbReference type="InterPro" id="IPR016181">
    <property type="entry name" value="Acyl_CoA_acyltransferase"/>
</dbReference>
<dbReference type="Gene3D" id="3.40.630.30">
    <property type="match status" value="1"/>
</dbReference>
<proteinExistence type="predicted"/>
<protein>
    <submittedName>
        <fullName evidence="2">Acetyltransferase (GNAT) family protein</fullName>
    </submittedName>
</protein>
<dbReference type="Pfam" id="PF00583">
    <property type="entry name" value="Acetyltransf_1"/>
    <property type="match status" value="1"/>
</dbReference>
<dbReference type="SUPFAM" id="SSF55729">
    <property type="entry name" value="Acyl-CoA N-acyltransferases (Nat)"/>
    <property type="match status" value="1"/>
</dbReference>
<dbReference type="STRING" id="1198245.SAMN05444858_103445"/>
<dbReference type="Proteomes" id="UP000186004">
    <property type="component" value="Unassembled WGS sequence"/>
</dbReference>
<dbReference type="RefSeq" id="WP_076469167.1">
    <property type="nucleotide sequence ID" value="NZ_FTNF01000003.1"/>
</dbReference>
<name>A0A1N6UPJ7_9ACTN</name>
<dbReference type="OrthoDB" id="3216107at2"/>
<gene>
    <name evidence="2" type="ORF">SAMN05444858_103445</name>
</gene>
<dbReference type="CDD" id="cd04301">
    <property type="entry name" value="NAT_SF"/>
    <property type="match status" value="1"/>
</dbReference>
<sequence length="181" mass="19573">MFTLVRDDGYLLSTDSGRLDLDRVHRWLSTDAYWALDRDRETVGRAFAGSIGFGVYRPGDGRQVAVARAVTDGATFAWLCDVYVDPGERGHGLGTWLAGAVRDHLTELGVRRILLATLDAHGVYAKVGFAPVDPDHFMQLDQRGRPVTPDGAATMTAVGDALVAPTTRKEPEGPPPLTVEA</sequence>
<evidence type="ECO:0000259" key="1">
    <source>
        <dbReference type="PROSITE" id="PS51186"/>
    </source>
</evidence>
<reference evidence="2 3" key="1">
    <citation type="submission" date="2017-01" db="EMBL/GenBank/DDBJ databases">
        <authorList>
            <person name="Mah S.A."/>
            <person name="Swanson W.J."/>
            <person name="Moy G.W."/>
            <person name="Vacquier V.D."/>
        </authorList>
    </citation>
    <scope>NUCLEOTIDE SEQUENCE [LARGE SCALE GENOMIC DNA]</scope>
    <source>
        <strain evidence="2 3">DSM 45758</strain>
    </source>
</reference>
<dbReference type="PANTHER" id="PTHR43233:SF1">
    <property type="entry name" value="FAMILY N-ACETYLTRANSFERASE, PUTATIVE (AFU_ORTHOLOGUE AFUA_6G03350)-RELATED"/>
    <property type="match status" value="1"/>
</dbReference>
<evidence type="ECO:0000313" key="2">
    <source>
        <dbReference type="EMBL" id="SIQ67598.1"/>
    </source>
</evidence>
<dbReference type="PANTHER" id="PTHR43233">
    <property type="entry name" value="FAMILY N-ACETYLTRANSFERASE, PUTATIVE (AFU_ORTHOLOGUE AFUA_6G03350)-RELATED"/>
    <property type="match status" value="1"/>
</dbReference>
<feature type="domain" description="N-acetyltransferase" evidence="1">
    <location>
        <begin position="10"/>
        <end position="148"/>
    </location>
</feature>
<dbReference type="InterPro" id="IPR000182">
    <property type="entry name" value="GNAT_dom"/>
</dbReference>
<keyword evidence="2" id="KW-0808">Transferase</keyword>
<keyword evidence="3" id="KW-1185">Reference proteome</keyword>
<accession>A0A1N6UPJ7</accession>
<evidence type="ECO:0000313" key="3">
    <source>
        <dbReference type="Proteomes" id="UP000186004"/>
    </source>
</evidence>
<dbReference type="GO" id="GO:0016747">
    <property type="term" value="F:acyltransferase activity, transferring groups other than amino-acyl groups"/>
    <property type="evidence" value="ECO:0007669"/>
    <property type="project" value="InterPro"/>
</dbReference>